<dbReference type="SUPFAM" id="SSF52833">
    <property type="entry name" value="Thioredoxin-like"/>
    <property type="match status" value="1"/>
</dbReference>
<dbReference type="PANTHER" id="PTHR11592:SF44">
    <property type="entry name" value="GLUTATHIONE PEROXIDASE"/>
    <property type="match status" value="1"/>
</dbReference>
<dbReference type="Gene3D" id="3.40.30.10">
    <property type="entry name" value="Glutaredoxin"/>
    <property type="match status" value="1"/>
</dbReference>
<evidence type="ECO:0000256" key="1">
    <source>
        <dbReference type="ARBA" id="ARBA00006926"/>
    </source>
</evidence>
<comment type="caution">
    <text evidence="8">The sequence shown here is derived from an EMBL/GenBank/DDBJ whole genome shotgun (WGS) entry which is preliminary data.</text>
</comment>
<name>A0A554X075_9BURK</name>
<dbReference type="GO" id="GO:0034599">
    <property type="term" value="P:cellular response to oxidative stress"/>
    <property type="evidence" value="ECO:0007669"/>
    <property type="project" value="TreeGrafter"/>
</dbReference>
<dbReference type="PROSITE" id="PS51355">
    <property type="entry name" value="GLUTATHIONE_PEROXID_3"/>
    <property type="match status" value="1"/>
</dbReference>
<reference evidence="8 9" key="1">
    <citation type="submission" date="2019-07" db="EMBL/GenBank/DDBJ databases">
        <title>Tepidimonas thermarum AA-1 draft genome.</title>
        <authorList>
            <person name="Da Costa M.S."/>
            <person name="Froufe H.J.C."/>
            <person name="Egas C."/>
            <person name="Albuquerque L."/>
        </authorList>
    </citation>
    <scope>NUCLEOTIDE SEQUENCE [LARGE SCALE GENOMIC DNA]</scope>
    <source>
        <strain evidence="8 9">AA-1</strain>
    </source>
</reference>
<dbReference type="AlphaFoldDB" id="A0A554X075"/>
<keyword evidence="9" id="KW-1185">Reference proteome</keyword>
<dbReference type="EMBL" id="VJOL01000028">
    <property type="protein sequence ID" value="TSE29251.1"/>
    <property type="molecule type" value="Genomic_DNA"/>
</dbReference>
<feature type="signal peptide" evidence="6">
    <location>
        <begin position="1"/>
        <end position="26"/>
    </location>
</feature>
<dbReference type="OrthoDB" id="9785502at2"/>
<gene>
    <name evidence="8" type="primary">gpx1</name>
    <name evidence="8" type="ORF">Tther_01598</name>
</gene>
<evidence type="ECO:0000259" key="7">
    <source>
        <dbReference type="PROSITE" id="PS51352"/>
    </source>
</evidence>
<comment type="similarity">
    <text evidence="1 5">Belongs to the glutathione peroxidase family.</text>
</comment>
<dbReference type="Proteomes" id="UP000318542">
    <property type="component" value="Unassembled WGS sequence"/>
</dbReference>
<evidence type="ECO:0000313" key="9">
    <source>
        <dbReference type="Proteomes" id="UP000318542"/>
    </source>
</evidence>
<evidence type="ECO:0000256" key="6">
    <source>
        <dbReference type="SAM" id="SignalP"/>
    </source>
</evidence>
<proteinExistence type="inferred from homology"/>
<dbReference type="PIRSF" id="PIRSF000303">
    <property type="entry name" value="Glutathion_perox"/>
    <property type="match status" value="1"/>
</dbReference>
<dbReference type="InterPro" id="IPR029759">
    <property type="entry name" value="GPX_AS"/>
</dbReference>
<dbReference type="InterPro" id="IPR000889">
    <property type="entry name" value="Glutathione_peroxidase"/>
</dbReference>
<protein>
    <recommendedName>
        <fullName evidence="5">Glutathione peroxidase</fullName>
    </recommendedName>
</protein>
<keyword evidence="6" id="KW-0732">Signal</keyword>
<evidence type="ECO:0000256" key="4">
    <source>
        <dbReference type="PIRSR" id="PIRSR000303-1"/>
    </source>
</evidence>
<keyword evidence="3 5" id="KW-0560">Oxidoreductase</keyword>
<dbReference type="GO" id="GO:0004601">
    <property type="term" value="F:peroxidase activity"/>
    <property type="evidence" value="ECO:0007669"/>
    <property type="project" value="UniProtKB-KW"/>
</dbReference>
<evidence type="ECO:0000256" key="5">
    <source>
        <dbReference type="RuleBase" id="RU000499"/>
    </source>
</evidence>
<sequence>MRLAFPVATATLFALTLAPMPQPSHASPPPVPAATACPAVLQHTFARLQDEKPQNLCQYAGKVVLVVNTASYCGFTQQYKGLEELYRRYRDRGLVVLGFPSNDFGQQEPGSNQQIAEFCENTFGVQFPMFAKSSVRGADANPLFKQLIERTGSTPKWNFYKYLISRDGRTVIAYSSLTAPDSRTLVGDIERLLGS</sequence>
<feature type="active site" evidence="4">
    <location>
        <position position="73"/>
    </location>
</feature>
<evidence type="ECO:0000313" key="8">
    <source>
        <dbReference type="EMBL" id="TSE29251.1"/>
    </source>
</evidence>
<feature type="domain" description="Thioredoxin" evidence="7">
    <location>
        <begin position="25"/>
        <end position="195"/>
    </location>
</feature>
<dbReference type="RefSeq" id="WP_143902703.1">
    <property type="nucleotide sequence ID" value="NZ_VJOL01000028.1"/>
</dbReference>
<feature type="chain" id="PRO_5022061893" description="Glutathione peroxidase" evidence="6">
    <location>
        <begin position="27"/>
        <end position="195"/>
    </location>
</feature>
<dbReference type="PANTHER" id="PTHR11592">
    <property type="entry name" value="GLUTATHIONE PEROXIDASE"/>
    <property type="match status" value="1"/>
</dbReference>
<dbReference type="CDD" id="cd00340">
    <property type="entry name" value="GSH_Peroxidase"/>
    <property type="match status" value="1"/>
</dbReference>
<dbReference type="PRINTS" id="PR01011">
    <property type="entry name" value="GLUTPROXDASE"/>
</dbReference>
<evidence type="ECO:0000256" key="3">
    <source>
        <dbReference type="ARBA" id="ARBA00023002"/>
    </source>
</evidence>
<accession>A0A554X075</accession>
<keyword evidence="2 5" id="KW-0575">Peroxidase</keyword>
<dbReference type="PROSITE" id="PS51352">
    <property type="entry name" value="THIOREDOXIN_2"/>
    <property type="match status" value="1"/>
</dbReference>
<evidence type="ECO:0000256" key="2">
    <source>
        <dbReference type="ARBA" id="ARBA00022559"/>
    </source>
</evidence>
<dbReference type="InterPro" id="IPR013766">
    <property type="entry name" value="Thioredoxin_domain"/>
</dbReference>
<dbReference type="InterPro" id="IPR036249">
    <property type="entry name" value="Thioredoxin-like_sf"/>
</dbReference>
<organism evidence="8 9">
    <name type="scientific">Tepidimonas thermarum</name>
    <dbReference type="NCBI Taxonomy" id="335431"/>
    <lineage>
        <taxon>Bacteria</taxon>
        <taxon>Pseudomonadati</taxon>
        <taxon>Pseudomonadota</taxon>
        <taxon>Betaproteobacteria</taxon>
        <taxon>Burkholderiales</taxon>
        <taxon>Tepidimonas</taxon>
    </lineage>
</organism>
<dbReference type="Pfam" id="PF00255">
    <property type="entry name" value="GSHPx"/>
    <property type="match status" value="1"/>
</dbReference>
<dbReference type="PROSITE" id="PS00460">
    <property type="entry name" value="GLUTATHIONE_PEROXID_1"/>
    <property type="match status" value="1"/>
</dbReference>